<evidence type="ECO:0000313" key="3">
    <source>
        <dbReference type="Proteomes" id="UP000239560"/>
    </source>
</evidence>
<feature type="region of interest" description="Disordered" evidence="1">
    <location>
        <begin position="51"/>
        <end position="194"/>
    </location>
</feature>
<evidence type="ECO:0000256" key="1">
    <source>
        <dbReference type="SAM" id="MobiDB-lite"/>
    </source>
</evidence>
<reference evidence="2 3" key="1">
    <citation type="journal article" date="2018" name="Elife">
        <title>Functional genomics of lipid metabolism in the oleaginous yeast Rhodosporidium toruloides.</title>
        <authorList>
            <person name="Coradetti S.T."/>
            <person name="Pinel D."/>
            <person name="Geiselman G."/>
            <person name="Ito M."/>
            <person name="Mondo S."/>
            <person name="Reilly M.C."/>
            <person name="Cheng Y.F."/>
            <person name="Bauer S."/>
            <person name="Grigoriev I."/>
            <person name="Gladden J.M."/>
            <person name="Simmons B.A."/>
            <person name="Brem R."/>
            <person name="Arkin A.P."/>
            <person name="Skerker J.M."/>
        </authorList>
    </citation>
    <scope>NUCLEOTIDE SEQUENCE [LARGE SCALE GENOMIC DNA]</scope>
    <source>
        <strain evidence="2 3">NBRC 0880</strain>
    </source>
</reference>
<dbReference type="Proteomes" id="UP000239560">
    <property type="component" value="Unassembled WGS sequence"/>
</dbReference>
<protein>
    <recommendedName>
        <fullName evidence="4">Proteophosphoglycan ppg4</fullName>
    </recommendedName>
</protein>
<accession>A0A2T0A105</accession>
<comment type="caution">
    <text evidence="2">The sequence shown here is derived from an EMBL/GenBank/DDBJ whole genome shotgun (WGS) entry which is preliminary data.</text>
</comment>
<feature type="compositionally biased region" description="Basic residues" evidence="1">
    <location>
        <begin position="180"/>
        <end position="190"/>
    </location>
</feature>
<feature type="region of interest" description="Disordered" evidence="1">
    <location>
        <begin position="430"/>
        <end position="452"/>
    </location>
</feature>
<feature type="compositionally biased region" description="Polar residues" evidence="1">
    <location>
        <begin position="92"/>
        <end position="103"/>
    </location>
</feature>
<feature type="region of interest" description="Disordered" evidence="1">
    <location>
        <begin position="1"/>
        <end position="22"/>
    </location>
</feature>
<sequence length="452" mass="51154">MSATATDWRSAYPLSFLPGPDRPLDAVLARWRKYGLDKAQPSDERMFWLEEEEEQDSAVQRASKRVREDEGADGPRRNRLKEEEEVLRDETGGSNRANGTTHSDAARRAAIATDAPPKTPRARTKSSSPVTERHKRIGHFFDLPVDETIESTPSTSSEARSRRTETATTTPALPSTSAKSRSRSPRRARTRTTSLSRGFNEDLPEVLSHSAIFPPVAGLVFKHYQPYLVDEPVEADFSALLSDEFVRFACAVAPPEKWSAKPDRLQNSEMALPGLGRFIGMCQPNKAAIVAAAPLHRSRAYRSITSDLLPKFEAMTAVMRWIWENDEIGLPEVAGMVQTAPLPVYILIRTYAANSRYTCIRNLAFTDLHAYLRSIRSRSFVDSAALILLAWLDEPSSRSARLKRMYQFFCGRNGERKGARGWEDWLEGAKKGKRRRREDLDRWEREEEQEGR</sequence>
<gene>
    <name evidence="2" type="ORF">AAT19DRAFT_9794</name>
</gene>
<name>A0A2T0A105_RHOTO</name>
<feature type="compositionally biased region" description="Low complexity" evidence="1">
    <location>
        <begin position="166"/>
        <end position="179"/>
    </location>
</feature>
<feature type="compositionally biased region" description="Basic and acidic residues" evidence="1">
    <location>
        <begin position="65"/>
        <end position="82"/>
    </location>
</feature>
<proteinExistence type="predicted"/>
<dbReference type="EMBL" id="LCTV02000011">
    <property type="protein sequence ID" value="PRQ71679.1"/>
    <property type="molecule type" value="Genomic_DNA"/>
</dbReference>
<dbReference type="AlphaFoldDB" id="A0A2T0A105"/>
<dbReference type="OrthoDB" id="2528783at2759"/>
<evidence type="ECO:0008006" key="4">
    <source>
        <dbReference type="Google" id="ProtNLM"/>
    </source>
</evidence>
<evidence type="ECO:0000313" key="2">
    <source>
        <dbReference type="EMBL" id="PRQ71679.1"/>
    </source>
</evidence>
<organism evidence="2 3">
    <name type="scientific">Rhodotorula toruloides</name>
    <name type="common">Yeast</name>
    <name type="synonym">Rhodosporidium toruloides</name>
    <dbReference type="NCBI Taxonomy" id="5286"/>
    <lineage>
        <taxon>Eukaryota</taxon>
        <taxon>Fungi</taxon>
        <taxon>Dikarya</taxon>
        <taxon>Basidiomycota</taxon>
        <taxon>Pucciniomycotina</taxon>
        <taxon>Microbotryomycetes</taxon>
        <taxon>Sporidiobolales</taxon>
        <taxon>Sporidiobolaceae</taxon>
        <taxon>Rhodotorula</taxon>
    </lineage>
</organism>
<feature type="compositionally biased region" description="Basic and acidic residues" evidence="1">
    <location>
        <begin position="437"/>
        <end position="452"/>
    </location>
</feature>